<evidence type="ECO:0000256" key="8">
    <source>
        <dbReference type="ARBA" id="ARBA00023136"/>
    </source>
</evidence>
<dbReference type="RefSeq" id="WP_377857297.1">
    <property type="nucleotide sequence ID" value="NZ_JBHLZU010000020.1"/>
</dbReference>
<evidence type="ECO:0000256" key="7">
    <source>
        <dbReference type="ARBA" id="ARBA00023010"/>
    </source>
</evidence>
<comment type="caution">
    <text evidence="11">The sequence shown here is derived from an EMBL/GenBank/DDBJ whole genome shotgun (WGS) entry which is preliminary data.</text>
</comment>
<name>A0ABV6A2G4_9PSEU</name>
<sequence length="143" mass="16039">MFESIGWSEILVLLIAALFILGPERLPEAASWLGRNMRKLREYATGARQQLKSEMGTDFEEFRKPIEDLRELRNNLNPRQAVRTFFEDEDHDYRSNGNGYASQGNGTGYASPSTASDSTPPPSSAPQRPLSYGERPPFDPDAT</sequence>
<evidence type="ECO:0000313" key="11">
    <source>
        <dbReference type="EMBL" id="MFB9907347.1"/>
    </source>
</evidence>
<evidence type="ECO:0000256" key="3">
    <source>
        <dbReference type="ARBA" id="ARBA00022475"/>
    </source>
</evidence>
<reference evidence="11 12" key="1">
    <citation type="submission" date="2024-09" db="EMBL/GenBank/DDBJ databases">
        <authorList>
            <person name="Sun Q."/>
            <person name="Mori K."/>
        </authorList>
    </citation>
    <scope>NUCLEOTIDE SEQUENCE [LARGE SCALE GENOMIC DNA]</scope>
    <source>
        <strain evidence="11 12">TBRC 7907</strain>
    </source>
</reference>
<dbReference type="InterPro" id="IPR018448">
    <property type="entry name" value="TatB"/>
</dbReference>
<keyword evidence="12" id="KW-1185">Reference proteome</keyword>
<comment type="function">
    <text evidence="9">Part of the twin-arginine translocation (Tat) system that transports large folded proteins containing a characteristic twin-arginine motif in their signal peptide across membranes. Together with TatC, TatB is part of a receptor directly interacting with Tat signal peptides. TatB may form an oligomeric binding site that transiently accommodates folded Tat precursor proteins before their translocation.</text>
</comment>
<comment type="subunit">
    <text evidence="9">The Tat system comprises two distinct complexes: a TatABC complex, containing multiple copies of TatA, TatB and TatC subunits, and a separate TatA complex, containing only TatA subunits. Substrates initially bind to the TatABC complex, which probably triggers association of the separate TatA complex to form the active translocon.</text>
</comment>
<keyword evidence="5 9" id="KW-0653">Protein transport</keyword>
<comment type="similarity">
    <text evidence="9">Belongs to the TatB family.</text>
</comment>
<evidence type="ECO:0000256" key="4">
    <source>
        <dbReference type="ARBA" id="ARBA00022692"/>
    </source>
</evidence>
<keyword evidence="6 9" id="KW-1133">Transmembrane helix</keyword>
<organism evidence="11 12">
    <name type="scientific">Allokutzneria oryzae</name>
    <dbReference type="NCBI Taxonomy" id="1378989"/>
    <lineage>
        <taxon>Bacteria</taxon>
        <taxon>Bacillati</taxon>
        <taxon>Actinomycetota</taxon>
        <taxon>Actinomycetes</taxon>
        <taxon>Pseudonocardiales</taxon>
        <taxon>Pseudonocardiaceae</taxon>
        <taxon>Allokutzneria</taxon>
    </lineage>
</organism>
<dbReference type="Proteomes" id="UP001589693">
    <property type="component" value="Unassembled WGS sequence"/>
</dbReference>
<dbReference type="PRINTS" id="PR01506">
    <property type="entry name" value="TATBPROTEIN"/>
</dbReference>
<evidence type="ECO:0000256" key="10">
    <source>
        <dbReference type="SAM" id="MobiDB-lite"/>
    </source>
</evidence>
<evidence type="ECO:0000256" key="1">
    <source>
        <dbReference type="ARBA" id="ARBA00004167"/>
    </source>
</evidence>
<evidence type="ECO:0000313" key="12">
    <source>
        <dbReference type="Proteomes" id="UP001589693"/>
    </source>
</evidence>
<dbReference type="EMBL" id="JBHLZU010000020">
    <property type="protein sequence ID" value="MFB9907347.1"/>
    <property type="molecule type" value="Genomic_DNA"/>
</dbReference>
<dbReference type="Pfam" id="PF02416">
    <property type="entry name" value="TatA_B_E"/>
    <property type="match status" value="1"/>
</dbReference>
<accession>A0ABV6A2G4</accession>
<evidence type="ECO:0000256" key="6">
    <source>
        <dbReference type="ARBA" id="ARBA00022989"/>
    </source>
</evidence>
<evidence type="ECO:0000256" key="9">
    <source>
        <dbReference type="HAMAP-Rule" id="MF_00237"/>
    </source>
</evidence>
<evidence type="ECO:0000256" key="5">
    <source>
        <dbReference type="ARBA" id="ARBA00022927"/>
    </source>
</evidence>
<feature type="region of interest" description="Disordered" evidence="10">
    <location>
        <begin position="77"/>
        <end position="143"/>
    </location>
</feature>
<proteinExistence type="inferred from homology"/>
<protein>
    <recommendedName>
        <fullName evidence="9">Sec-independent protein translocase protein TatB</fullName>
    </recommendedName>
</protein>
<keyword evidence="2 9" id="KW-0813">Transport</keyword>
<keyword evidence="7 9" id="KW-0811">Translocation</keyword>
<keyword evidence="3 9" id="KW-1003">Cell membrane</keyword>
<gene>
    <name evidence="9 11" type="primary">tatB</name>
    <name evidence="11" type="ORF">ACFFQA_25710</name>
</gene>
<keyword evidence="8 9" id="KW-0472">Membrane</keyword>
<dbReference type="InterPro" id="IPR003369">
    <property type="entry name" value="TatA/B/E"/>
</dbReference>
<dbReference type="Gene3D" id="1.20.5.3310">
    <property type="match status" value="1"/>
</dbReference>
<comment type="subcellular location">
    <subcellularLocation>
        <location evidence="9">Cell membrane</location>
        <topology evidence="9">Single-pass membrane protein</topology>
    </subcellularLocation>
    <subcellularLocation>
        <location evidence="1">Membrane</location>
        <topology evidence="1">Single-pass membrane protein</topology>
    </subcellularLocation>
</comment>
<dbReference type="HAMAP" id="MF_00237">
    <property type="entry name" value="TatB"/>
    <property type="match status" value="1"/>
</dbReference>
<evidence type="ECO:0000256" key="2">
    <source>
        <dbReference type="ARBA" id="ARBA00022448"/>
    </source>
</evidence>
<keyword evidence="4 9" id="KW-0812">Transmembrane</keyword>
<feature type="compositionally biased region" description="Polar residues" evidence="10">
    <location>
        <begin position="95"/>
        <end position="104"/>
    </location>
</feature>
<dbReference type="NCBIfam" id="TIGR01410">
    <property type="entry name" value="tatB"/>
    <property type="match status" value="1"/>
</dbReference>